<comment type="caution">
    <text evidence="2">The sequence shown here is derived from an EMBL/GenBank/DDBJ whole genome shotgun (WGS) entry which is preliminary data.</text>
</comment>
<reference evidence="2 3" key="1">
    <citation type="journal article" date="2007" name="Nature">
        <title>Light stimulates growth of proteorhodopsin-containing marine Flavobacteria.</title>
        <authorList>
            <person name="Gomez-Consarnau L."/>
            <person name="Gonzalez J.M."/>
            <person name="Coll-Llado M."/>
            <person name="Gourdon P."/>
            <person name="Pascher T."/>
            <person name="Neutze R."/>
            <person name="Pedros-Alio C."/>
            <person name="Pinhassi J."/>
        </authorList>
    </citation>
    <scope>NUCLEOTIDE SEQUENCE [LARGE SCALE GENOMIC DNA]</scope>
    <source>
        <strain evidence="2 3">MED217</strain>
    </source>
</reference>
<sequence length="159" mass="18987">MFQKIKKTKFPPENKPVLIWDGTCGFCKYWVTRWKLKTKDAIAYKTYQEAHKAFPDIPLKEFKKASRLIEPDGSVYSGPDSAYRCYTYSDSLKINMHKWYINSRSFQYLSDKGYNFIAKNRPFMFKITKLLLGSDPTHFKPYWLYYILTIILLVFIIFQ</sequence>
<dbReference type="OrthoDB" id="9785438at2"/>
<feature type="transmembrane region" description="Helical" evidence="1">
    <location>
        <begin position="142"/>
        <end position="158"/>
    </location>
</feature>
<dbReference type="AlphaFoldDB" id="A3XJS6"/>
<dbReference type="Proteomes" id="UP000001601">
    <property type="component" value="Unassembled WGS sequence"/>
</dbReference>
<dbReference type="eggNOG" id="COG3011">
    <property type="taxonomic scope" value="Bacteria"/>
</dbReference>
<gene>
    <name evidence="2" type="ORF">MED217_04172</name>
</gene>
<proteinExistence type="predicted"/>
<keyword evidence="1" id="KW-0812">Transmembrane</keyword>
<keyword evidence="1" id="KW-1133">Transmembrane helix</keyword>
<dbReference type="HOGENOM" id="CLU_1701775_0_0_10"/>
<organism evidence="2 3">
    <name type="scientific">Leeuwenhoekiella blandensis (strain CECT 7118 / CCUG 51940 / KCTC 22103 / MED217)</name>
    <name type="common">Flavobacterium sp. (strain MED217)</name>
    <dbReference type="NCBI Taxonomy" id="398720"/>
    <lineage>
        <taxon>Bacteria</taxon>
        <taxon>Pseudomonadati</taxon>
        <taxon>Bacteroidota</taxon>
        <taxon>Flavobacteriia</taxon>
        <taxon>Flavobacteriales</taxon>
        <taxon>Flavobacteriaceae</taxon>
        <taxon>Leeuwenhoekiella</taxon>
    </lineage>
</organism>
<keyword evidence="1" id="KW-0472">Membrane</keyword>
<dbReference type="RefSeq" id="WP_009779223.1">
    <property type="nucleotide sequence ID" value="NZ_CH672395.1"/>
</dbReference>
<dbReference type="Pfam" id="PF04134">
    <property type="entry name" value="DCC1-like"/>
    <property type="match status" value="1"/>
</dbReference>
<evidence type="ECO:0000256" key="1">
    <source>
        <dbReference type="SAM" id="Phobius"/>
    </source>
</evidence>
<dbReference type="EMBL" id="AANC01000002">
    <property type="protein sequence ID" value="EAQ50196.1"/>
    <property type="molecule type" value="Genomic_DNA"/>
</dbReference>
<keyword evidence="3" id="KW-1185">Reference proteome</keyword>
<dbReference type="STRING" id="398720.MED217_04172"/>
<evidence type="ECO:0000313" key="3">
    <source>
        <dbReference type="Proteomes" id="UP000001601"/>
    </source>
</evidence>
<name>A3XJS6_LEEBM</name>
<accession>A3XJS6</accession>
<evidence type="ECO:0008006" key="4">
    <source>
        <dbReference type="Google" id="ProtNLM"/>
    </source>
</evidence>
<protein>
    <recommendedName>
        <fullName evidence="4">Thiol-disulfide oxidoreductase</fullName>
    </recommendedName>
</protein>
<dbReference type="InterPro" id="IPR007263">
    <property type="entry name" value="DCC1-like"/>
</dbReference>
<dbReference type="GO" id="GO:0015035">
    <property type="term" value="F:protein-disulfide reductase activity"/>
    <property type="evidence" value="ECO:0007669"/>
    <property type="project" value="InterPro"/>
</dbReference>
<evidence type="ECO:0000313" key="2">
    <source>
        <dbReference type="EMBL" id="EAQ50196.1"/>
    </source>
</evidence>